<dbReference type="PANTHER" id="PTHR36699">
    <property type="entry name" value="LD-TRANSPEPTIDASE"/>
    <property type="match status" value="1"/>
</dbReference>
<dbReference type="SUPFAM" id="SSF141523">
    <property type="entry name" value="L,D-transpeptidase catalytic domain-like"/>
    <property type="match status" value="1"/>
</dbReference>
<dbReference type="Gene3D" id="3.10.450.50">
    <property type="match status" value="1"/>
</dbReference>
<evidence type="ECO:0000256" key="2">
    <source>
        <dbReference type="ARBA" id="ARBA00005992"/>
    </source>
</evidence>
<dbReference type="EMBL" id="QMIE01000016">
    <property type="protein sequence ID" value="TVM15549.1"/>
    <property type="molecule type" value="Genomic_DNA"/>
</dbReference>
<dbReference type="PROSITE" id="PS52029">
    <property type="entry name" value="LD_TPASE"/>
    <property type="match status" value="1"/>
</dbReference>
<proteinExistence type="inferred from homology"/>
<feature type="active site" description="Proton donor/acceptor" evidence="7">
    <location>
        <position position="190"/>
    </location>
</feature>
<evidence type="ECO:0000256" key="8">
    <source>
        <dbReference type="SAM" id="MobiDB-lite"/>
    </source>
</evidence>
<dbReference type="GO" id="GO:0071555">
    <property type="term" value="P:cell wall organization"/>
    <property type="evidence" value="ECO:0007669"/>
    <property type="project" value="UniProtKB-UniRule"/>
</dbReference>
<dbReference type="GO" id="GO:0004180">
    <property type="term" value="F:carboxypeptidase activity"/>
    <property type="evidence" value="ECO:0007669"/>
    <property type="project" value="UniProtKB-ARBA"/>
</dbReference>
<evidence type="ECO:0000259" key="9">
    <source>
        <dbReference type="PROSITE" id="PS52029"/>
    </source>
</evidence>
<sequence length="484" mass="54203">MLARTKELTACAARGSSRDGESLIESSGSHPSCGRVGAARCEEAQPKRRKEESVRVFAVLLTLMIVQSVPGVVAASEAGRTEKGWTARIVGHTAGPSLLIGVSKKNQQLYLFQQKSPLSLKETFVCTTGELEGDKYIEGDLKTPEGVYFTERRLDSGLDPDLYGKLAYTLNFPNPVDRLKGKTGSGIWIHGRGHALVPRETKGCVALYDPDMAQLEPHLDVGLPVVIAEDLDWRAGDSTAPPPENLEVLVKQWALAWQAKSEHFFEFYDSEKFSKAHRTPFKAFRDHKENLFNRLPWIQVAANDVVVVPGPDYWVTAFSQYYRSPHLTSAGVKRLYWQKDEDGALRIVGREFREGDAELARSLEQEYLRQVTAEMDGFVEGWRASWERGNLDAYVGYYASNAEQGGRRGVGAIRDHKISLWKTQAPELVKIEDMRVDMHPQGVQVQFTQKYAAAGNYSDLGSKTLVVTPSEQGWRILREDWRAL</sequence>
<dbReference type="Pfam" id="PF24125">
    <property type="entry name" value="Cds6_C"/>
    <property type="match status" value="2"/>
</dbReference>
<feature type="domain" description="L,D-TPase catalytic" evidence="9">
    <location>
        <begin position="98"/>
        <end position="228"/>
    </location>
</feature>
<evidence type="ECO:0000256" key="3">
    <source>
        <dbReference type="ARBA" id="ARBA00022679"/>
    </source>
</evidence>
<keyword evidence="3" id="KW-0808">Transferase</keyword>
<keyword evidence="6 7" id="KW-0961">Cell wall biogenesis/degradation</keyword>
<comment type="similarity">
    <text evidence="2">Belongs to the YkuD family.</text>
</comment>
<evidence type="ECO:0000313" key="10">
    <source>
        <dbReference type="EMBL" id="TVM15549.1"/>
    </source>
</evidence>
<protein>
    <recommendedName>
        <fullName evidence="9">L,D-TPase catalytic domain-containing protein</fullName>
    </recommendedName>
</protein>
<comment type="pathway">
    <text evidence="1 7">Cell wall biogenesis; peptidoglycan biosynthesis.</text>
</comment>
<accession>A0A7M3MC81</accession>
<keyword evidence="4 7" id="KW-0133">Cell shape</keyword>
<dbReference type="GO" id="GO:0009252">
    <property type="term" value="P:peptidoglycan biosynthetic process"/>
    <property type="evidence" value="ECO:0007669"/>
    <property type="project" value="UniProtKB-UniPathway"/>
</dbReference>
<dbReference type="AlphaFoldDB" id="A0A7M3MC81"/>
<dbReference type="Proteomes" id="UP000448292">
    <property type="component" value="Unassembled WGS sequence"/>
</dbReference>
<name>A0A7M3MC81_9BACT</name>
<dbReference type="Gene3D" id="2.40.440.10">
    <property type="entry name" value="L,D-transpeptidase catalytic domain-like"/>
    <property type="match status" value="1"/>
</dbReference>
<dbReference type="InterPro" id="IPR032710">
    <property type="entry name" value="NTF2-like_dom_sf"/>
</dbReference>
<dbReference type="InterPro" id="IPR056203">
    <property type="entry name" value="Cds6_C"/>
</dbReference>
<dbReference type="OrthoDB" id="9809748at2"/>
<dbReference type="PANTHER" id="PTHR36699:SF1">
    <property type="entry name" value="L,D-TRANSPEPTIDASE YAFK-RELATED"/>
    <property type="match status" value="1"/>
</dbReference>
<feature type="active site" description="Nucleophile" evidence="7">
    <location>
        <position position="204"/>
    </location>
</feature>
<reference evidence="10 11" key="1">
    <citation type="submission" date="2018-06" db="EMBL/GenBank/DDBJ databases">
        <title>Complete genome of Desulfovibrio indonesiensis P37SLT.</title>
        <authorList>
            <person name="Crispim J.S."/>
            <person name="Vidigal P.M.P."/>
            <person name="Silva L.C.F."/>
            <person name="Laguardia C.N."/>
            <person name="Araujo L.C."/>
            <person name="Dias R.S."/>
            <person name="Sousa M.P."/>
            <person name="Paula S.O."/>
            <person name="Silva C."/>
        </authorList>
    </citation>
    <scope>NUCLEOTIDE SEQUENCE [LARGE SCALE GENOMIC DNA]</scope>
    <source>
        <strain evidence="10 11">P37SLT</strain>
    </source>
</reference>
<dbReference type="InterPro" id="IPR005490">
    <property type="entry name" value="LD_TPept_cat_dom"/>
</dbReference>
<evidence type="ECO:0000256" key="5">
    <source>
        <dbReference type="ARBA" id="ARBA00022984"/>
    </source>
</evidence>
<keyword evidence="11" id="KW-1185">Reference proteome</keyword>
<dbReference type="GO" id="GO:0008360">
    <property type="term" value="P:regulation of cell shape"/>
    <property type="evidence" value="ECO:0007669"/>
    <property type="project" value="UniProtKB-UniRule"/>
</dbReference>
<dbReference type="InterPro" id="IPR038063">
    <property type="entry name" value="Transpep_catalytic_dom"/>
</dbReference>
<evidence type="ECO:0000256" key="7">
    <source>
        <dbReference type="PROSITE-ProRule" id="PRU01373"/>
    </source>
</evidence>
<feature type="region of interest" description="Disordered" evidence="8">
    <location>
        <begin position="19"/>
        <end position="45"/>
    </location>
</feature>
<dbReference type="Pfam" id="PF03734">
    <property type="entry name" value="YkuD"/>
    <property type="match status" value="1"/>
</dbReference>
<keyword evidence="5 7" id="KW-0573">Peptidoglycan synthesis</keyword>
<evidence type="ECO:0000313" key="11">
    <source>
        <dbReference type="Proteomes" id="UP000448292"/>
    </source>
</evidence>
<evidence type="ECO:0000256" key="6">
    <source>
        <dbReference type="ARBA" id="ARBA00023316"/>
    </source>
</evidence>
<dbReference type="UniPathway" id="UPA00219"/>
<dbReference type="CDD" id="cd16913">
    <property type="entry name" value="YkuD_like"/>
    <property type="match status" value="1"/>
</dbReference>
<organism evidence="10 11">
    <name type="scientific">Oceanidesulfovibrio indonesiensis</name>
    <dbReference type="NCBI Taxonomy" id="54767"/>
    <lineage>
        <taxon>Bacteria</taxon>
        <taxon>Pseudomonadati</taxon>
        <taxon>Thermodesulfobacteriota</taxon>
        <taxon>Desulfovibrionia</taxon>
        <taxon>Desulfovibrionales</taxon>
        <taxon>Desulfovibrionaceae</taxon>
        <taxon>Oceanidesulfovibrio</taxon>
    </lineage>
</organism>
<comment type="caution">
    <text evidence="10">The sequence shown here is derived from an EMBL/GenBank/DDBJ whole genome shotgun (WGS) entry which is preliminary data.</text>
</comment>
<dbReference type="GO" id="GO:0016740">
    <property type="term" value="F:transferase activity"/>
    <property type="evidence" value="ECO:0007669"/>
    <property type="project" value="UniProtKB-KW"/>
</dbReference>
<evidence type="ECO:0000256" key="1">
    <source>
        <dbReference type="ARBA" id="ARBA00004752"/>
    </source>
</evidence>
<dbReference type="SUPFAM" id="SSF54427">
    <property type="entry name" value="NTF2-like"/>
    <property type="match status" value="1"/>
</dbReference>
<evidence type="ECO:0000256" key="4">
    <source>
        <dbReference type="ARBA" id="ARBA00022960"/>
    </source>
</evidence>
<gene>
    <name evidence="10" type="ORF">DPQ33_15230</name>
</gene>